<accession>V5XIW9</accession>
<evidence type="ECO:0000313" key="2">
    <source>
        <dbReference type="Proteomes" id="UP000018763"/>
    </source>
</evidence>
<gene>
    <name evidence="1" type="ORF">D174_04335</name>
</gene>
<name>V5XIW9_MYCNE</name>
<keyword evidence="2" id="KW-1185">Reference proteome</keyword>
<proteinExistence type="predicted"/>
<reference evidence="1 2" key="1">
    <citation type="journal article" date="2014" name="Genome Announc.">
        <title>Complete Genome Sequence of Sterol-Transforming Mycobacterium neoaurum Strain VKM Ac-1815D.</title>
        <authorList>
            <person name="Shtratnikova V.Y."/>
            <person name="Bragin E.Y."/>
            <person name="Dovbnya D.V."/>
            <person name="Pekov Y.A."/>
            <person name="Schelkunov M.I."/>
            <person name="Strizhov N."/>
            <person name="Ivashina T.V."/>
            <person name="Ashapkin V.V."/>
            <person name="Donova M.V."/>
        </authorList>
    </citation>
    <scope>NUCLEOTIDE SEQUENCE [LARGE SCALE GENOMIC DNA]</scope>
    <source>
        <strain evidence="1 2">VKM Ac-1815D</strain>
    </source>
</reference>
<dbReference type="AlphaFoldDB" id="V5XIW9"/>
<dbReference type="Proteomes" id="UP000018763">
    <property type="component" value="Chromosome"/>
</dbReference>
<sequence>MNPSGLVTEKFQMPPTNVMGVDQPWLLDTVPVHPEGSHVLATTQTLSGSPSAPE</sequence>
<evidence type="ECO:0000313" key="1">
    <source>
        <dbReference type="EMBL" id="AHC27828.1"/>
    </source>
</evidence>
<protein>
    <submittedName>
        <fullName evidence="1">Uncharacterized protein</fullName>
    </submittedName>
</protein>
<organism evidence="1 2">
    <name type="scientific">Mycolicibacterium neoaurum VKM Ac-1815D</name>
    <dbReference type="NCBI Taxonomy" id="700508"/>
    <lineage>
        <taxon>Bacteria</taxon>
        <taxon>Bacillati</taxon>
        <taxon>Actinomycetota</taxon>
        <taxon>Actinomycetes</taxon>
        <taxon>Mycobacteriales</taxon>
        <taxon>Mycobacteriaceae</taxon>
        <taxon>Mycolicibacterium</taxon>
    </lineage>
</organism>
<dbReference type="EMBL" id="CP006936">
    <property type="protein sequence ID" value="AHC27828.1"/>
    <property type="molecule type" value="Genomic_DNA"/>
</dbReference>